<proteinExistence type="predicted"/>
<dbReference type="SUPFAM" id="SSF49313">
    <property type="entry name" value="Cadherin-like"/>
    <property type="match status" value="1"/>
</dbReference>
<comment type="caution">
    <text evidence="3">The sequence shown here is derived from an EMBL/GenBank/DDBJ whole genome shotgun (WGS) entry which is preliminary data.</text>
</comment>
<dbReference type="GO" id="GO:0016020">
    <property type="term" value="C:membrane"/>
    <property type="evidence" value="ECO:0007669"/>
    <property type="project" value="InterPro"/>
</dbReference>
<evidence type="ECO:0000256" key="1">
    <source>
        <dbReference type="PROSITE-ProRule" id="PRU00043"/>
    </source>
</evidence>
<dbReference type="Gene3D" id="2.60.40.60">
    <property type="entry name" value="Cadherins"/>
    <property type="match status" value="1"/>
</dbReference>
<evidence type="ECO:0000259" key="2">
    <source>
        <dbReference type="PROSITE" id="PS50268"/>
    </source>
</evidence>
<feature type="non-terminal residue" evidence="3">
    <location>
        <position position="94"/>
    </location>
</feature>
<dbReference type="OrthoDB" id="8188793at2759"/>
<dbReference type="InterPro" id="IPR015919">
    <property type="entry name" value="Cadherin-like_sf"/>
</dbReference>
<dbReference type="GO" id="GO:0007156">
    <property type="term" value="P:homophilic cell adhesion via plasma membrane adhesion molecules"/>
    <property type="evidence" value="ECO:0007669"/>
    <property type="project" value="InterPro"/>
</dbReference>
<dbReference type="AlphaFoldDB" id="A0A1Y3B7A3"/>
<dbReference type="InterPro" id="IPR002126">
    <property type="entry name" value="Cadherin-like_dom"/>
</dbReference>
<organism evidence="3 4">
    <name type="scientific">Euroglyphus maynei</name>
    <name type="common">Mayne's house dust mite</name>
    <dbReference type="NCBI Taxonomy" id="6958"/>
    <lineage>
        <taxon>Eukaryota</taxon>
        <taxon>Metazoa</taxon>
        <taxon>Ecdysozoa</taxon>
        <taxon>Arthropoda</taxon>
        <taxon>Chelicerata</taxon>
        <taxon>Arachnida</taxon>
        <taxon>Acari</taxon>
        <taxon>Acariformes</taxon>
        <taxon>Sarcoptiformes</taxon>
        <taxon>Astigmata</taxon>
        <taxon>Psoroptidia</taxon>
        <taxon>Analgoidea</taxon>
        <taxon>Pyroglyphidae</taxon>
        <taxon>Pyroglyphinae</taxon>
        <taxon>Euroglyphus</taxon>
    </lineage>
</organism>
<keyword evidence="4" id="KW-1185">Reference proteome</keyword>
<gene>
    <name evidence="3" type="ORF">BLA29_012655</name>
</gene>
<feature type="domain" description="Cadherin" evidence="2">
    <location>
        <begin position="2"/>
        <end position="78"/>
    </location>
</feature>
<dbReference type="CDD" id="cd11304">
    <property type="entry name" value="Cadherin_repeat"/>
    <property type="match status" value="1"/>
</dbReference>
<protein>
    <recommendedName>
        <fullName evidence="2">Cadherin domain-containing protein</fullName>
    </recommendedName>
</protein>
<evidence type="ECO:0000313" key="3">
    <source>
        <dbReference type="EMBL" id="OTF75486.1"/>
    </source>
</evidence>
<reference evidence="3 4" key="1">
    <citation type="submission" date="2017-03" db="EMBL/GenBank/DDBJ databases">
        <title>Genome Survey of Euroglyphus maynei.</title>
        <authorList>
            <person name="Arlian L.G."/>
            <person name="Morgan M.S."/>
            <person name="Rider S.D."/>
        </authorList>
    </citation>
    <scope>NUCLEOTIDE SEQUENCE [LARGE SCALE GENOMIC DNA]</scope>
    <source>
        <strain evidence="3">Arlian Lab</strain>
        <tissue evidence="3">Whole body</tissue>
    </source>
</reference>
<evidence type="ECO:0000313" key="4">
    <source>
        <dbReference type="Proteomes" id="UP000194236"/>
    </source>
</evidence>
<keyword evidence="1" id="KW-0106">Calcium</keyword>
<sequence length="94" mass="10671">MVNYEILHGNFENMFIIDQQNGLIKLDGLTDQKRSLNTIQSLISLTVRAYDLGIPQMSSLVKVYIYVLNTPTYLSTLFSTNKILDIRNGNSSLE</sequence>
<dbReference type="PROSITE" id="PS50268">
    <property type="entry name" value="CADHERIN_2"/>
    <property type="match status" value="1"/>
</dbReference>
<dbReference type="EMBL" id="MUJZ01041763">
    <property type="protein sequence ID" value="OTF75486.1"/>
    <property type="molecule type" value="Genomic_DNA"/>
</dbReference>
<accession>A0A1Y3B7A3</accession>
<name>A0A1Y3B7A3_EURMA</name>
<dbReference type="GO" id="GO:0005509">
    <property type="term" value="F:calcium ion binding"/>
    <property type="evidence" value="ECO:0007669"/>
    <property type="project" value="UniProtKB-UniRule"/>
</dbReference>
<dbReference type="Proteomes" id="UP000194236">
    <property type="component" value="Unassembled WGS sequence"/>
</dbReference>